<keyword evidence="1 4" id="KW-0560">Oxidoreductase</keyword>
<accession>A0A517Q8G2</accession>
<evidence type="ECO:0000313" key="4">
    <source>
        <dbReference type="EMBL" id="QDT27906.1"/>
    </source>
</evidence>
<name>A0A517Q8G2_9PLAN</name>
<dbReference type="InterPro" id="IPR050493">
    <property type="entry name" value="FAD-dep_Monooxygenase_BioMet"/>
</dbReference>
<evidence type="ECO:0000256" key="2">
    <source>
        <dbReference type="ARBA" id="ARBA00023033"/>
    </source>
</evidence>
<evidence type="ECO:0000313" key="5">
    <source>
        <dbReference type="Proteomes" id="UP000315647"/>
    </source>
</evidence>
<evidence type="ECO:0000259" key="3">
    <source>
        <dbReference type="Pfam" id="PF01494"/>
    </source>
</evidence>
<dbReference type="EC" id="1.14.13.113" evidence="4"/>
<dbReference type="GO" id="GO:0102099">
    <property type="term" value="F:FAD-dependent urate hydroxylase activity"/>
    <property type="evidence" value="ECO:0007669"/>
    <property type="project" value="UniProtKB-EC"/>
</dbReference>
<proteinExistence type="predicted"/>
<dbReference type="Proteomes" id="UP000315647">
    <property type="component" value="Chromosome"/>
</dbReference>
<dbReference type="PANTHER" id="PTHR13789:SF309">
    <property type="entry name" value="PUTATIVE (AFU_ORTHOLOGUE AFUA_6G14510)-RELATED"/>
    <property type="match status" value="1"/>
</dbReference>
<organism evidence="4 5">
    <name type="scientific">Gimesia panareensis</name>
    <dbReference type="NCBI Taxonomy" id="2527978"/>
    <lineage>
        <taxon>Bacteria</taxon>
        <taxon>Pseudomonadati</taxon>
        <taxon>Planctomycetota</taxon>
        <taxon>Planctomycetia</taxon>
        <taxon>Planctomycetales</taxon>
        <taxon>Planctomycetaceae</taxon>
        <taxon>Gimesia</taxon>
    </lineage>
</organism>
<keyword evidence="5" id="KW-1185">Reference proteome</keyword>
<feature type="domain" description="FAD-binding" evidence="3">
    <location>
        <begin position="2"/>
        <end position="312"/>
    </location>
</feature>
<dbReference type="GO" id="GO:0071949">
    <property type="term" value="F:FAD binding"/>
    <property type="evidence" value="ECO:0007669"/>
    <property type="project" value="InterPro"/>
</dbReference>
<dbReference type="Gene3D" id="3.30.9.10">
    <property type="entry name" value="D-Amino Acid Oxidase, subunit A, domain 2"/>
    <property type="match status" value="1"/>
</dbReference>
<dbReference type="RefSeq" id="WP_145450620.1">
    <property type="nucleotide sequence ID" value="NZ_CP037421.1"/>
</dbReference>
<dbReference type="EMBL" id="CP037421">
    <property type="protein sequence ID" value="QDT27906.1"/>
    <property type="molecule type" value="Genomic_DNA"/>
</dbReference>
<evidence type="ECO:0000256" key="1">
    <source>
        <dbReference type="ARBA" id="ARBA00023002"/>
    </source>
</evidence>
<dbReference type="Pfam" id="PF01494">
    <property type="entry name" value="FAD_binding_3"/>
    <property type="match status" value="1"/>
</dbReference>
<dbReference type="PRINTS" id="PR00420">
    <property type="entry name" value="RNGMNOXGNASE"/>
</dbReference>
<dbReference type="InterPro" id="IPR002938">
    <property type="entry name" value="FAD-bd"/>
</dbReference>
<gene>
    <name evidence="4" type="primary">hpxO_2</name>
    <name evidence="4" type="ORF">Enr10x_32420</name>
</gene>
<dbReference type="PANTHER" id="PTHR13789">
    <property type="entry name" value="MONOOXYGENASE"/>
    <property type="match status" value="1"/>
</dbReference>
<dbReference type="InterPro" id="IPR036188">
    <property type="entry name" value="FAD/NAD-bd_sf"/>
</dbReference>
<dbReference type="AlphaFoldDB" id="A0A517Q8G2"/>
<dbReference type="SUPFAM" id="SSF51905">
    <property type="entry name" value="FAD/NAD(P)-binding domain"/>
    <property type="match status" value="1"/>
</dbReference>
<keyword evidence="2" id="KW-0503">Monooxygenase</keyword>
<sequence>MKIAIAGCGIAGTAAASLLAAQGHEVTLFEQAVHCGPVGAGILIQPIGQRVLQQLGIYDAIATQSARLNAIEAIRESGKRLIRLEYQRLDPHLFGLGVHRGRLFAALLDLAKQAGAQIREGARVIGYQVQNTGVMLQLENGEYSERFDFIIATDGSRSVLRTAAGIMQKGVEYEYGALWATGNCSAIRDHLLQMVSGTRKLVGMLPIGQGECSFFWGLTASQFARYQQQGFESWKQEVLKLCPQAEELLNATHGFQDYTFTTYRSVAMRRWHAERIIFLGDAAHPTSPHLGQGANLALEDVWVFAECLQQTADFEAACRKYELLRKNKLRFYQRITGWLSPFFQSSGVIKGWGRDLCLPVMSQTPLLREQMLKTLCGFKTGWLHSRLPEQK</sequence>
<reference evidence="4 5" key="1">
    <citation type="submission" date="2019-03" db="EMBL/GenBank/DDBJ databases">
        <title>Deep-cultivation of Planctomycetes and their phenomic and genomic characterization uncovers novel biology.</title>
        <authorList>
            <person name="Wiegand S."/>
            <person name="Jogler M."/>
            <person name="Boedeker C."/>
            <person name="Pinto D."/>
            <person name="Vollmers J."/>
            <person name="Rivas-Marin E."/>
            <person name="Kohn T."/>
            <person name="Peeters S.H."/>
            <person name="Heuer A."/>
            <person name="Rast P."/>
            <person name="Oberbeckmann S."/>
            <person name="Bunk B."/>
            <person name="Jeske O."/>
            <person name="Meyerdierks A."/>
            <person name="Storesund J.E."/>
            <person name="Kallscheuer N."/>
            <person name="Luecker S."/>
            <person name="Lage O.M."/>
            <person name="Pohl T."/>
            <person name="Merkel B.J."/>
            <person name="Hornburger P."/>
            <person name="Mueller R.-W."/>
            <person name="Bruemmer F."/>
            <person name="Labrenz M."/>
            <person name="Spormann A.M."/>
            <person name="Op den Camp H."/>
            <person name="Overmann J."/>
            <person name="Amann R."/>
            <person name="Jetten M.S.M."/>
            <person name="Mascher T."/>
            <person name="Medema M.H."/>
            <person name="Devos D.P."/>
            <person name="Kaster A.-K."/>
            <person name="Ovreas L."/>
            <person name="Rohde M."/>
            <person name="Galperin M.Y."/>
            <person name="Jogler C."/>
        </authorList>
    </citation>
    <scope>NUCLEOTIDE SEQUENCE [LARGE SCALE GENOMIC DNA]</scope>
    <source>
        <strain evidence="4 5">Enr10</strain>
    </source>
</reference>
<dbReference type="Gene3D" id="3.50.50.60">
    <property type="entry name" value="FAD/NAD(P)-binding domain"/>
    <property type="match status" value="1"/>
</dbReference>
<protein>
    <submittedName>
        <fullName evidence="4">FAD-dependent urate hydroxylase</fullName>
        <ecNumber evidence="4">1.14.13.113</ecNumber>
    </submittedName>
</protein>